<dbReference type="InterPro" id="IPR037675">
    <property type="entry name" value="PIG-O_N"/>
</dbReference>
<gene>
    <name evidence="13" type="primary">GPI13</name>
    <name evidence="13" type="ORF">AAF712_002332</name>
</gene>
<feature type="transmembrane region" description="Helical" evidence="12">
    <location>
        <begin position="424"/>
        <end position="444"/>
    </location>
</feature>
<evidence type="ECO:0000256" key="5">
    <source>
        <dbReference type="ARBA" id="ARBA00022679"/>
    </source>
</evidence>
<evidence type="ECO:0000256" key="9">
    <source>
        <dbReference type="ARBA" id="ARBA00023136"/>
    </source>
</evidence>
<feature type="transmembrane region" description="Helical" evidence="12">
    <location>
        <begin position="524"/>
        <end position="542"/>
    </location>
</feature>
<feature type="transmembrane region" description="Helical" evidence="12">
    <location>
        <begin position="695"/>
        <end position="713"/>
    </location>
</feature>
<keyword evidence="4" id="KW-0337">GPI-anchor biosynthesis</keyword>
<dbReference type="EMBL" id="JBBXMP010000006">
    <property type="protein sequence ID" value="KAL0070500.1"/>
    <property type="molecule type" value="Genomic_DNA"/>
</dbReference>
<feature type="region of interest" description="Disordered" evidence="11">
    <location>
        <begin position="911"/>
        <end position="937"/>
    </location>
</feature>
<keyword evidence="5" id="KW-0808">Transferase</keyword>
<dbReference type="Gene3D" id="3.40.720.10">
    <property type="entry name" value="Alkaline Phosphatase, subunit A"/>
    <property type="match status" value="1"/>
</dbReference>
<keyword evidence="10" id="KW-0325">Glycoprotein</keyword>
<feature type="transmembrane region" description="Helical" evidence="12">
    <location>
        <begin position="766"/>
        <end position="783"/>
    </location>
</feature>
<reference evidence="13 14" key="1">
    <citation type="submission" date="2024-05" db="EMBL/GenBank/DDBJ databases">
        <title>A draft genome resource for the thread blight pathogen Marasmius tenuissimus strain MS-2.</title>
        <authorList>
            <person name="Yulfo-Soto G.E."/>
            <person name="Baruah I.K."/>
            <person name="Amoako-Attah I."/>
            <person name="Bukari Y."/>
            <person name="Meinhardt L.W."/>
            <person name="Bailey B.A."/>
            <person name="Cohen S.P."/>
        </authorList>
    </citation>
    <scope>NUCLEOTIDE SEQUENCE [LARGE SCALE GENOMIC DNA]</scope>
    <source>
        <strain evidence="13 14">MS-2</strain>
    </source>
</reference>
<dbReference type="PANTHER" id="PTHR23071:SF1">
    <property type="entry name" value="GPI ETHANOLAMINE PHOSPHATE TRANSFERASE 3"/>
    <property type="match status" value="1"/>
</dbReference>
<dbReference type="CDD" id="cd16023">
    <property type="entry name" value="GPI_EPT_3"/>
    <property type="match status" value="1"/>
</dbReference>
<keyword evidence="7" id="KW-0256">Endoplasmic reticulum</keyword>
<evidence type="ECO:0000256" key="8">
    <source>
        <dbReference type="ARBA" id="ARBA00022989"/>
    </source>
</evidence>
<feature type="transmembrane region" description="Helical" evidence="12">
    <location>
        <begin position="882"/>
        <end position="903"/>
    </location>
</feature>
<evidence type="ECO:0000313" key="14">
    <source>
        <dbReference type="Proteomes" id="UP001437256"/>
    </source>
</evidence>
<evidence type="ECO:0000256" key="6">
    <source>
        <dbReference type="ARBA" id="ARBA00022692"/>
    </source>
</evidence>
<comment type="subcellular location">
    <subcellularLocation>
        <location evidence="1">Endoplasmic reticulum membrane</location>
        <topology evidence="1">Multi-pass membrane protein</topology>
    </subcellularLocation>
</comment>
<evidence type="ECO:0000256" key="4">
    <source>
        <dbReference type="ARBA" id="ARBA00022502"/>
    </source>
</evidence>
<feature type="transmembrane region" description="Helical" evidence="12">
    <location>
        <begin position="548"/>
        <end position="566"/>
    </location>
</feature>
<dbReference type="InterPro" id="IPR002591">
    <property type="entry name" value="Phosphodiest/P_Trfase"/>
</dbReference>
<evidence type="ECO:0000256" key="1">
    <source>
        <dbReference type="ARBA" id="ARBA00004477"/>
    </source>
</evidence>
<sequence length="1013" mass="110984">MISIGVLLLLWLGFVHITGLYLFKSGFLLTRLALTDTTAPNGTLTPTHNRAIVLIIDALRFDFVSPDIPALASPYHHNVLTLPAELTARHPQNSFLFNSYADPPTTTLQRIKGITTGSLPTFVDLGNNFGGSSIAEDSLIKQLRNAGKTCAFMGDDTWMSVFPDSFHPNLTFPYDSFNVEDLHTVDNGVITHLFPLLEDKSKPFDFLVGHFLGVDHVGHRVGPDHPSMKSKLEQMQSVLARVVDLLDDDTLLVVLGDHGMDTSGDHGGDDILETSSALWVYSKGRPLSVNAGPVLSGLTEYTTFPGTSVPHRRVQQIDLLPTLSLLLGLPIPFNNLGSVIPELFGSSLPRALSLNSAQIHHYLQTYRDSASGKELDDGWDKLQSAWEAISLAKSHSEQWLVAHSNFNRVALSECRAIWAQFNPFMMGLGLALLSIGILASWGLYSRLSRADHRWEDWAVQKLAMVIRGAAAGTTIGVFAFLLLEKWLRPHGIDALDMILFSAPFISCVLSLVTSPPELPNSLKAIPFVLILHALSFLSNSFTFWEDRIAPYLLLTTSLFPAVLTAVRAPTPRLRRRILGYGVAFAVCVRAMGYYTVCREEQQPYCHVTFYSSSTAPAHVRILILPLIVGVVYAIDKIFLGTSKSNGGMATPWINAILRPALFLGSLSWILEWVDTTGFWGDSEVVATVIRSTRSWFARLALGLLMFPGTLLWWREPMCIQVQRGEGQQTGRQQVKILGFGNAFGAPYLLFYTIFLIWIWFSSQLSAQIVLGLSTIALLCYLEVADGIKDVHELEEAFETGRISGLIDKSGHKNSDTVASSTLTESTEVAKPRIRFSDIMTISLLGLHTFYVTGHQSTIPSIQWKSAFVLTANVTYPFSPVTVLFNSFGGLILVGVAAPLLAVWNREPRAVPVGNPRERSDAGVQTTLDTPANSTTSLSSPVNHEATLAALGVMIYFSVLLLGTAVSAAILRRHLMVWKVFAPRFMAAALGTLVVDFSAIVGVGVGLNRVADKG</sequence>
<dbReference type="Proteomes" id="UP001437256">
    <property type="component" value="Unassembled WGS sequence"/>
</dbReference>
<feature type="transmembrane region" description="Helical" evidence="12">
    <location>
        <begin position="982"/>
        <end position="1006"/>
    </location>
</feature>
<keyword evidence="8 12" id="KW-1133">Transmembrane helix</keyword>
<accession>A0ABR3A954</accession>
<keyword evidence="6 12" id="KW-0812">Transmembrane</keyword>
<keyword evidence="9 12" id="KW-0472">Membrane</keyword>
<dbReference type="InterPro" id="IPR039524">
    <property type="entry name" value="PIGO/GPI13"/>
</dbReference>
<evidence type="ECO:0000256" key="3">
    <source>
        <dbReference type="ARBA" id="ARBA00008695"/>
    </source>
</evidence>
<organism evidence="13 14">
    <name type="scientific">Marasmius tenuissimus</name>
    <dbReference type="NCBI Taxonomy" id="585030"/>
    <lineage>
        <taxon>Eukaryota</taxon>
        <taxon>Fungi</taxon>
        <taxon>Dikarya</taxon>
        <taxon>Basidiomycota</taxon>
        <taxon>Agaricomycotina</taxon>
        <taxon>Agaricomycetes</taxon>
        <taxon>Agaricomycetidae</taxon>
        <taxon>Agaricales</taxon>
        <taxon>Marasmiineae</taxon>
        <taxon>Marasmiaceae</taxon>
        <taxon>Marasmius</taxon>
    </lineage>
</organism>
<dbReference type="PANTHER" id="PTHR23071">
    <property type="entry name" value="PHOSPHATIDYLINOSITOL GLYCAN"/>
    <property type="match status" value="1"/>
</dbReference>
<keyword evidence="14" id="KW-1185">Reference proteome</keyword>
<dbReference type="Pfam" id="PF01663">
    <property type="entry name" value="Phosphodiest"/>
    <property type="match status" value="1"/>
</dbReference>
<feature type="transmembrane region" description="Helical" evidence="12">
    <location>
        <begin position="464"/>
        <end position="482"/>
    </location>
</feature>
<dbReference type="InterPro" id="IPR017850">
    <property type="entry name" value="Alkaline_phosphatase_core_sf"/>
</dbReference>
<evidence type="ECO:0000256" key="11">
    <source>
        <dbReference type="SAM" id="MobiDB-lite"/>
    </source>
</evidence>
<name>A0ABR3A954_9AGAR</name>
<feature type="transmembrane region" description="Helical" evidence="12">
    <location>
        <begin position="655"/>
        <end position="673"/>
    </location>
</feature>
<feature type="compositionally biased region" description="Polar residues" evidence="11">
    <location>
        <begin position="922"/>
        <end position="937"/>
    </location>
</feature>
<evidence type="ECO:0000256" key="7">
    <source>
        <dbReference type="ARBA" id="ARBA00022824"/>
    </source>
</evidence>
<feature type="transmembrane region" description="Helical" evidence="12">
    <location>
        <begin position="494"/>
        <end position="512"/>
    </location>
</feature>
<comment type="caution">
    <text evidence="13">The sequence shown here is derived from an EMBL/GenBank/DDBJ whole genome shotgun (WGS) entry which is preliminary data.</text>
</comment>
<feature type="transmembrane region" description="Helical" evidence="12">
    <location>
        <begin position="578"/>
        <end position="596"/>
    </location>
</feature>
<feature type="transmembrane region" description="Helical" evidence="12">
    <location>
        <begin position="734"/>
        <end position="760"/>
    </location>
</feature>
<feature type="transmembrane region" description="Helical" evidence="12">
    <location>
        <begin position="616"/>
        <end position="634"/>
    </location>
</feature>
<proteinExistence type="inferred from homology"/>
<evidence type="ECO:0000313" key="13">
    <source>
        <dbReference type="EMBL" id="KAL0070500.1"/>
    </source>
</evidence>
<evidence type="ECO:0000256" key="10">
    <source>
        <dbReference type="ARBA" id="ARBA00023180"/>
    </source>
</evidence>
<evidence type="ECO:0000256" key="12">
    <source>
        <dbReference type="SAM" id="Phobius"/>
    </source>
</evidence>
<evidence type="ECO:0000256" key="2">
    <source>
        <dbReference type="ARBA" id="ARBA00004687"/>
    </source>
</evidence>
<protein>
    <submittedName>
        <fullName evidence="13">Mannose-ethanolamine phosphotransferase gpi13</fullName>
    </submittedName>
</protein>
<comment type="pathway">
    <text evidence="2">Glycolipid biosynthesis; glycosylphosphatidylinositol-anchor biosynthesis.</text>
</comment>
<dbReference type="SUPFAM" id="SSF53649">
    <property type="entry name" value="Alkaline phosphatase-like"/>
    <property type="match status" value="1"/>
</dbReference>
<feature type="transmembrane region" description="Helical" evidence="12">
    <location>
        <begin position="947"/>
        <end position="970"/>
    </location>
</feature>
<comment type="similarity">
    <text evidence="3">Belongs to the PIGG/PIGN/PIGO family. PIGO subfamily.</text>
</comment>